<dbReference type="Pfam" id="PF12710">
    <property type="entry name" value="HAD"/>
    <property type="match status" value="1"/>
</dbReference>
<comment type="caution">
    <text evidence="2">The sequence shown here is derived from an EMBL/GenBank/DDBJ whole genome shotgun (WGS) entry which is preliminary data.</text>
</comment>
<dbReference type="GO" id="GO:0005829">
    <property type="term" value="C:cytosol"/>
    <property type="evidence" value="ECO:0007669"/>
    <property type="project" value="TreeGrafter"/>
</dbReference>
<dbReference type="InterPro" id="IPR036412">
    <property type="entry name" value="HAD-like_sf"/>
</dbReference>
<dbReference type="AlphaFoldDB" id="L1KYI5"/>
<dbReference type="PANTHER" id="PTHR43434">
    <property type="entry name" value="PHOSPHOGLYCOLATE PHOSPHATASE"/>
    <property type="match status" value="1"/>
</dbReference>
<keyword evidence="2" id="KW-0378">Hydrolase</keyword>
<keyword evidence="3" id="KW-1185">Reference proteome</keyword>
<dbReference type="SFLD" id="SFLDG01129">
    <property type="entry name" value="C1.5:_HAD__Beta-PGM__Phosphata"/>
    <property type="match status" value="1"/>
</dbReference>
<dbReference type="SFLD" id="SFLDS00003">
    <property type="entry name" value="Haloacid_Dehalogenase"/>
    <property type="match status" value="1"/>
</dbReference>
<dbReference type="Gene3D" id="1.10.150.240">
    <property type="entry name" value="Putative phosphatase, domain 2"/>
    <property type="match status" value="1"/>
</dbReference>
<dbReference type="PATRIC" id="fig|698759.3.peg.3969"/>
<dbReference type="PANTHER" id="PTHR43434:SF1">
    <property type="entry name" value="PHOSPHOGLYCOLATE PHOSPHATASE"/>
    <property type="match status" value="1"/>
</dbReference>
<dbReference type="GO" id="GO:0008967">
    <property type="term" value="F:phosphoglycolate phosphatase activity"/>
    <property type="evidence" value="ECO:0007669"/>
    <property type="project" value="TreeGrafter"/>
</dbReference>
<dbReference type="GO" id="GO:0006281">
    <property type="term" value="P:DNA repair"/>
    <property type="evidence" value="ECO:0007669"/>
    <property type="project" value="TreeGrafter"/>
</dbReference>
<dbReference type="RefSeq" id="WP_009315123.1">
    <property type="nucleotide sequence ID" value="NZ_AEJC01000293.1"/>
</dbReference>
<dbReference type="InterPro" id="IPR050155">
    <property type="entry name" value="HAD-like_hydrolase_sf"/>
</dbReference>
<dbReference type="InterPro" id="IPR023214">
    <property type="entry name" value="HAD_sf"/>
</dbReference>
<reference evidence="2 3" key="1">
    <citation type="submission" date="2012-11" db="EMBL/GenBank/DDBJ databases">
        <authorList>
            <person name="Huguet-Tapia J.C."/>
            <person name="Durkin A.S."/>
            <person name="Pettis G.S."/>
            <person name="Badger J.H."/>
        </authorList>
    </citation>
    <scope>NUCLEOTIDE SEQUENCE [LARGE SCALE GENOMIC DNA]</scope>
    <source>
        <strain evidence="2 3">91-03</strain>
    </source>
</reference>
<name>L1KYI5_9ACTN</name>
<proteinExistence type="predicted"/>
<evidence type="ECO:0000313" key="3">
    <source>
        <dbReference type="Proteomes" id="UP000010411"/>
    </source>
</evidence>
<dbReference type="Gene3D" id="3.40.50.1000">
    <property type="entry name" value="HAD superfamily/HAD-like"/>
    <property type="match status" value="1"/>
</dbReference>
<dbReference type="SUPFAM" id="SSF56784">
    <property type="entry name" value="HAD-like"/>
    <property type="match status" value="1"/>
</dbReference>
<feature type="region of interest" description="Disordered" evidence="1">
    <location>
        <begin position="244"/>
        <end position="264"/>
    </location>
</feature>
<dbReference type="InterPro" id="IPR023198">
    <property type="entry name" value="PGP-like_dom2"/>
</dbReference>
<gene>
    <name evidence="2" type="ORF">STRIP9103_05494</name>
</gene>
<dbReference type="Proteomes" id="UP000010411">
    <property type="component" value="Unassembled WGS sequence"/>
</dbReference>
<dbReference type="EMBL" id="AEJC01000293">
    <property type="protein sequence ID" value="EKX65398.1"/>
    <property type="molecule type" value="Genomic_DNA"/>
</dbReference>
<evidence type="ECO:0000256" key="1">
    <source>
        <dbReference type="SAM" id="MobiDB-lite"/>
    </source>
</evidence>
<protein>
    <submittedName>
        <fullName evidence="2">Haloacid dehalogenase-like hydrolase</fullName>
    </submittedName>
</protein>
<sequence length="264" mass="28425">MAEAERSLVLWDIDRTLLYVGEIDRQVYRETFAEIVGYPVERLPARGTGVTMPLAIRAMLMENGVPEGRVPELLPLMIELLPKRLAAHHADLRQHGKLMPGAVAALRALQAKADLIPTVVTGNLKANAMLKLAAFDLESFVDSEIGGYASDDHHRPALVGIAQKRAQAKYGHFFDHSNSVIIGDSLEDVRTGRDGGGVPVIGIASGTTSAAELERAGANVVLRTLEDVERLETAITELLSSRVAVTSSTHPSGGPTRARLDPGW</sequence>
<evidence type="ECO:0000313" key="2">
    <source>
        <dbReference type="EMBL" id="EKX65398.1"/>
    </source>
</evidence>
<organism evidence="2 3">
    <name type="scientific">Streptomyces ipomoeae 91-03</name>
    <dbReference type="NCBI Taxonomy" id="698759"/>
    <lineage>
        <taxon>Bacteria</taxon>
        <taxon>Bacillati</taxon>
        <taxon>Actinomycetota</taxon>
        <taxon>Actinomycetes</taxon>
        <taxon>Kitasatosporales</taxon>
        <taxon>Streptomycetaceae</taxon>
        <taxon>Streptomyces</taxon>
    </lineage>
</organism>
<accession>L1KYI5</accession>